<protein>
    <submittedName>
        <fullName evidence="2">Uncharacterized protein</fullName>
    </submittedName>
</protein>
<gene>
    <name evidence="2" type="ORF">EXU32_06490</name>
</gene>
<dbReference type="KEGG" id="jli:EXU32_06490"/>
<name>A0A4P6MWJ9_9MICO</name>
<feature type="transmembrane region" description="Helical" evidence="1">
    <location>
        <begin position="108"/>
        <end position="128"/>
    </location>
</feature>
<keyword evidence="1" id="KW-0812">Transmembrane</keyword>
<accession>A0A4P6MWJ9</accession>
<dbReference type="OrthoDB" id="5198533at2"/>
<dbReference type="RefSeq" id="WP_130629160.1">
    <property type="nucleotide sequence ID" value="NZ_CP036164.1"/>
</dbReference>
<evidence type="ECO:0000256" key="1">
    <source>
        <dbReference type="SAM" id="Phobius"/>
    </source>
</evidence>
<evidence type="ECO:0000313" key="2">
    <source>
        <dbReference type="EMBL" id="QBF45930.1"/>
    </source>
</evidence>
<keyword evidence="1" id="KW-1133">Transmembrane helix</keyword>
<dbReference type="EMBL" id="CP036164">
    <property type="protein sequence ID" value="QBF45930.1"/>
    <property type="molecule type" value="Genomic_DNA"/>
</dbReference>
<keyword evidence="3" id="KW-1185">Reference proteome</keyword>
<proteinExistence type="predicted"/>
<organism evidence="2 3">
    <name type="scientific">Janibacter limosus</name>
    <dbReference type="NCBI Taxonomy" id="53458"/>
    <lineage>
        <taxon>Bacteria</taxon>
        <taxon>Bacillati</taxon>
        <taxon>Actinomycetota</taxon>
        <taxon>Actinomycetes</taxon>
        <taxon>Micrococcales</taxon>
        <taxon>Intrasporangiaceae</taxon>
        <taxon>Janibacter</taxon>
    </lineage>
</organism>
<feature type="transmembrane region" description="Helical" evidence="1">
    <location>
        <begin position="12"/>
        <end position="31"/>
    </location>
</feature>
<evidence type="ECO:0000313" key="3">
    <source>
        <dbReference type="Proteomes" id="UP000290408"/>
    </source>
</evidence>
<sequence length="212" mass="22872">MKIYADLPSRRIGQIAADLLMLGWILLWARVGKAVHDTTLSLGEPGRRLESAGRGFRDKLTTAGDNVDDLPLLDDKVAKPFRDAAGAGSSIEDAGRDLVSAVDTLATILGWVTALTPILIVGAFWLAARWRFVRRATAAQSLVDSVDDLDLFALRAMANQPLQRLARISDDPTGAWRRGDSRVIRELALLELADCGLRPPGPEIAGPEIAGL</sequence>
<dbReference type="Proteomes" id="UP000290408">
    <property type="component" value="Chromosome"/>
</dbReference>
<keyword evidence="1" id="KW-0472">Membrane</keyword>
<dbReference type="AlphaFoldDB" id="A0A4P6MWJ9"/>
<reference evidence="2 3" key="1">
    <citation type="submission" date="2019-02" db="EMBL/GenBank/DDBJ databases">
        <title>Genomic data mining of an Antarctic deep-sea actinobacterium, Janibacterlimosus P3-3-X1.</title>
        <authorList>
            <person name="Liao L."/>
            <person name="Chen B."/>
        </authorList>
    </citation>
    <scope>NUCLEOTIDE SEQUENCE [LARGE SCALE GENOMIC DNA]</scope>
    <source>
        <strain evidence="2 3">P3-3-X1</strain>
    </source>
</reference>